<keyword evidence="6" id="KW-1185">Reference proteome</keyword>
<protein>
    <submittedName>
        <fullName evidence="5">Tetratricopeptide repeat protein</fullName>
    </submittedName>
</protein>
<feature type="transmembrane region" description="Helical" evidence="4">
    <location>
        <begin position="259"/>
        <end position="277"/>
    </location>
</feature>
<dbReference type="InterPro" id="IPR052346">
    <property type="entry name" value="O-mannosyl-transferase_TMTC"/>
</dbReference>
<dbReference type="Gene3D" id="1.25.40.10">
    <property type="entry name" value="Tetratricopeptide repeat domain"/>
    <property type="match status" value="1"/>
</dbReference>
<organism evidence="5 6">
    <name type="scientific">Geomonas propionica</name>
    <dbReference type="NCBI Taxonomy" id="2798582"/>
    <lineage>
        <taxon>Bacteria</taxon>
        <taxon>Pseudomonadati</taxon>
        <taxon>Thermodesulfobacteriota</taxon>
        <taxon>Desulfuromonadia</taxon>
        <taxon>Geobacterales</taxon>
        <taxon>Geobacteraceae</taxon>
        <taxon>Geomonas</taxon>
    </lineage>
</organism>
<feature type="transmembrane region" description="Helical" evidence="4">
    <location>
        <begin position="341"/>
        <end position="365"/>
    </location>
</feature>
<feature type="transmembrane region" description="Helical" evidence="4">
    <location>
        <begin position="442"/>
        <end position="460"/>
    </location>
</feature>
<dbReference type="SMART" id="SM00028">
    <property type="entry name" value="TPR"/>
    <property type="match status" value="3"/>
</dbReference>
<sequence length="655" mass="72006">MKKRRKAAREEQGTLAQAAPDGDEELSLWRDPLVHVLLVLVVGLAAYSNIIWAPFVFDDVPFLAGNPLIKDFGFFADPQRVFELPINPDLKHNFVLRPVAYFTFALNHALHGLDVGGYHVVNLLLHLADALLVYLLLWLTLRTPVLRSDGDGDQPAQRYYYLPFVSSLLFVCHPLQTQAVTYVIQRFVPLVALFYIGALVLYAAGRLAAGKGARTACYLGAFFACVLAMKTKENAFTLPVVILLYEVVFFRGAVTARRVLSLAPFVLTMAIIPVKLMQLSAMSATTAGAKVAGAVNLINFKQISSWEYLMTQFGVIATYLRLLFIPVGQNFDYDYPLQQTLLAPAVLLPLALLVGLAGGGAWLLFRTRGRRGMACAPLALAGFGIWWFFITLSVESSVVPIDDLIFEHRAYLPSVGFFIAVVTGAFSLLPLREGEPLGTSRLAIAAFALLVTVSAAAAYARNSVWETPVSLWRDNVRKSPGKPRSHFSLGVALADTLPPWHTDDINVMLQPMNARQNEVLAELVREFKTAIRLDPQSGAAYTFLGGALLVQKRFAEASDALARAAALEPRDARPPAFMGQVLEAQGDLAGARRKYLEAIAVDPSAQYAHLFLARLCVRERRHAEALAGYETAYSLSPRPDLEPEIARLRQVVGVR</sequence>
<keyword evidence="4" id="KW-1133">Transmembrane helix</keyword>
<feature type="repeat" description="TPR" evidence="3">
    <location>
        <begin position="538"/>
        <end position="571"/>
    </location>
</feature>
<keyword evidence="4" id="KW-0472">Membrane</keyword>
<feature type="transmembrane region" description="Helical" evidence="4">
    <location>
        <begin position="372"/>
        <end position="390"/>
    </location>
</feature>
<dbReference type="PROSITE" id="PS50005">
    <property type="entry name" value="TPR"/>
    <property type="match status" value="1"/>
</dbReference>
<feature type="transmembrane region" description="Helical" evidence="4">
    <location>
        <begin position="187"/>
        <end position="205"/>
    </location>
</feature>
<gene>
    <name evidence="5" type="ORF">JFN90_09970</name>
</gene>
<dbReference type="EMBL" id="JAEMHK010000006">
    <property type="protein sequence ID" value="MBJ6800461.1"/>
    <property type="molecule type" value="Genomic_DNA"/>
</dbReference>
<dbReference type="Pfam" id="PF13432">
    <property type="entry name" value="TPR_16"/>
    <property type="match status" value="2"/>
</dbReference>
<feature type="transmembrane region" description="Helical" evidence="4">
    <location>
        <begin position="410"/>
        <end position="430"/>
    </location>
</feature>
<evidence type="ECO:0000313" key="6">
    <source>
        <dbReference type="Proteomes" id="UP000641025"/>
    </source>
</evidence>
<comment type="caution">
    <text evidence="5">The sequence shown here is derived from an EMBL/GenBank/DDBJ whole genome shotgun (WGS) entry which is preliminary data.</text>
</comment>
<dbReference type="PANTHER" id="PTHR44227">
    <property type="match status" value="1"/>
</dbReference>
<keyword evidence="2 3" id="KW-0802">TPR repeat</keyword>
<evidence type="ECO:0000256" key="1">
    <source>
        <dbReference type="ARBA" id="ARBA00022737"/>
    </source>
</evidence>
<reference evidence="5 6" key="1">
    <citation type="submission" date="2020-12" db="EMBL/GenBank/DDBJ databases">
        <title>Geomonas sp. Red259, isolated from paddy soil.</title>
        <authorList>
            <person name="Xu Z."/>
            <person name="Zhang Z."/>
            <person name="Masuda Y."/>
            <person name="Itoh H."/>
            <person name="Senoo K."/>
        </authorList>
    </citation>
    <scope>NUCLEOTIDE SEQUENCE [LARGE SCALE GENOMIC DNA]</scope>
    <source>
        <strain evidence="5 6">Red259</strain>
    </source>
</reference>
<dbReference type="RefSeq" id="WP_199394969.1">
    <property type="nucleotide sequence ID" value="NZ_JAEMHK010000006.1"/>
</dbReference>
<evidence type="ECO:0000256" key="2">
    <source>
        <dbReference type="ARBA" id="ARBA00022803"/>
    </source>
</evidence>
<accession>A0ABS0YR64</accession>
<feature type="transmembrane region" description="Helical" evidence="4">
    <location>
        <begin position="36"/>
        <end position="57"/>
    </location>
</feature>
<keyword evidence="4" id="KW-0812">Transmembrane</keyword>
<dbReference type="SUPFAM" id="SSF48452">
    <property type="entry name" value="TPR-like"/>
    <property type="match status" value="1"/>
</dbReference>
<dbReference type="Proteomes" id="UP000641025">
    <property type="component" value="Unassembled WGS sequence"/>
</dbReference>
<evidence type="ECO:0000313" key="5">
    <source>
        <dbReference type="EMBL" id="MBJ6800461.1"/>
    </source>
</evidence>
<dbReference type="PANTHER" id="PTHR44227:SF3">
    <property type="entry name" value="PROTEIN O-MANNOSYL-TRANSFERASE TMTC4"/>
    <property type="match status" value="1"/>
</dbReference>
<proteinExistence type="predicted"/>
<name>A0ABS0YR64_9BACT</name>
<dbReference type="InterPro" id="IPR019734">
    <property type="entry name" value="TPR_rpt"/>
</dbReference>
<feature type="transmembrane region" description="Helical" evidence="4">
    <location>
        <begin position="120"/>
        <end position="139"/>
    </location>
</feature>
<dbReference type="InterPro" id="IPR011990">
    <property type="entry name" value="TPR-like_helical_dom_sf"/>
</dbReference>
<keyword evidence="1" id="KW-0677">Repeat</keyword>
<feature type="transmembrane region" description="Helical" evidence="4">
    <location>
        <begin position="236"/>
        <end position="253"/>
    </location>
</feature>
<evidence type="ECO:0000256" key="4">
    <source>
        <dbReference type="SAM" id="Phobius"/>
    </source>
</evidence>
<evidence type="ECO:0000256" key="3">
    <source>
        <dbReference type="PROSITE-ProRule" id="PRU00339"/>
    </source>
</evidence>